<reference evidence="3 4" key="1">
    <citation type="submission" date="2018-11" db="EMBL/GenBank/DDBJ databases">
        <title>Flavobacterium sp. nov., YIM 102701-2 draft genome.</title>
        <authorList>
            <person name="Li G."/>
            <person name="Jiang Y."/>
        </authorList>
    </citation>
    <scope>NUCLEOTIDE SEQUENCE [LARGE SCALE GENOMIC DNA]</scope>
    <source>
        <strain evidence="3 4">YIM 102701-2</strain>
    </source>
</reference>
<dbReference type="Gene3D" id="2.60.40.4070">
    <property type="match status" value="1"/>
</dbReference>
<protein>
    <submittedName>
        <fullName evidence="3">Gliding motility-associated C-terminal domain-containing protein</fullName>
    </submittedName>
</protein>
<dbReference type="OrthoDB" id="1281257at2"/>
<feature type="signal peptide" evidence="2">
    <location>
        <begin position="1"/>
        <end position="18"/>
    </location>
</feature>
<proteinExistence type="predicted"/>
<feature type="chain" id="PRO_5018269455" evidence="2">
    <location>
        <begin position="19"/>
        <end position="595"/>
    </location>
</feature>
<comment type="caution">
    <text evidence="3">The sequence shown here is derived from an EMBL/GenBank/DDBJ whole genome shotgun (WGS) entry which is preliminary data.</text>
</comment>
<keyword evidence="1 2" id="KW-0732">Signal</keyword>
<sequence>MKKLLFFLSIFSLTQSNAQQNLVLNPSFENSISPINCGLIVGEDNAIVDWRSGSLTTPDLISSLFDTNCNNGISNVFAFNQGPKTGNHCVGTINIFSTNVNNKYREYIRGKLSQDLIPGIIYQIEFYVCLSSSNKGSAGMNNIGLKFINDNELIYQTVQQVQVVPDVNYSDLPIVDRENWTLLSFTYIPTTIGLNAFLIGNFLSDEDTGIQLVDTVGYQVNYLLYDDINIYVLVPIFNFIEEICEGDVIELSNVSDNGVSGSWSPAPNNLETTTYVFTPDNPLLEQIQKTIIVKPNLIPEFDEFGPYCDEIPNFTNLPTISNNGVEGTWSPAFNPNQTSTYTFVPIDMQCNESITKTIVIEKTPTFDPIDPFCEVDLNFSLPTISTNGISGTWSPEFDPYNSQTYTFTRDSGDCLREVTLDVVVYPQLNFDFNLFCDNSEYYIEFIPNNFSLSEITNIQWLINNSSISETGNKINLSDYSNLLQEVNTIEIIFTDSNDCLHTKEIQILGKDFCKIQKGISPNGDGLNEYLDLVSFGGVDLKIFNRYGSVVYEKSNYRNEWKGQSNSGKDLPSGTYFYQIQTKIGEEFTGYIQLTY</sequence>
<accession>A0A3P3W7T9</accession>
<gene>
    <name evidence="3" type="ORF">EG240_06925</name>
</gene>
<dbReference type="RefSeq" id="WP_125018671.1">
    <property type="nucleotide sequence ID" value="NZ_RQVQ01000012.1"/>
</dbReference>
<name>A0A3P3W7T9_9FLAO</name>
<evidence type="ECO:0000313" key="4">
    <source>
        <dbReference type="Proteomes" id="UP000275719"/>
    </source>
</evidence>
<dbReference type="AlphaFoldDB" id="A0A3P3W7T9"/>
<dbReference type="Gene3D" id="2.60.40.1220">
    <property type="match status" value="2"/>
</dbReference>
<evidence type="ECO:0000256" key="2">
    <source>
        <dbReference type="SAM" id="SignalP"/>
    </source>
</evidence>
<dbReference type="Pfam" id="PF13585">
    <property type="entry name" value="CHU_C"/>
    <property type="match status" value="1"/>
</dbReference>
<dbReference type="InterPro" id="IPR014755">
    <property type="entry name" value="Cu-Rt/internalin_Ig-like"/>
</dbReference>
<dbReference type="EMBL" id="RQVQ01000012">
    <property type="protein sequence ID" value="RRJ91231.1"/>
    <property type="molecule type" value="Genomic_DNA"/>
</dbReference>
<dbReference type="InterPro" id="IPR026341">
    <property type="entry name" value="T9SS_type_B"/>
</dbReference>
<dbReference type="Proteomes" id="UP000275719">
    <property type="component" value="Unassembled WGS sequence"/>
</dbReference>
<keyword evidence="4" id="KW-1185">Reference proteome</keyword>
<dbReference type="NCBIfam" id="TIGR04131">
    <property type="entry name" value="Bac_Flav_CTERM"/>
    <property type="match status" value="1"/>
</dbReference>
<evidence type="ECO:0000256" key="1">
    <source>
        <dbReference type="ARBA" id="ARBA00022729"/>
    </source>
</evidence>
<organism evidence="3 4">
    <name type="scientific">Paenimyroides tangerinum</name>
    <dbReference type="NCBI Taxonomy" id="2488728"/>
    <lineage>
        <taxon>Bacteria</taxon>
        <taxon>Pseudomonadati</taxon>
        <taxon>Bacteroidota</taxon>
        <taxon>Flavobacteriia</taxon>
        <taxon>Flavobacteriales</taxon>
        <taxon>Flavobacteriaceae</taxon>
        <taxon>Paenimyroides</taxon>
    </lineage>
</organism>
<evidence type="ECO:0000313" key="3">
    <source>
        <dbReference type="EMBL" id="RRJ91231.1"/>
    </source>
</evidence>